<feature type="transmembrane region" description="Helical" evidence="8">
    <location>
        <begin position="75"/>
        <end position="98"/>
    </location>
</feature>
<feature type="transmembrane region" description="Helical" evidence="8">
    <location>
        <begin position="197"/>
        <end position="219"/>
    </location>
</feature>
<accession>A0A9W4P4S1</accession>
<keyword evidence="2" id="KW-0813">Transport</keyword>
<feature type="transmembrane region" description="Helical" evidence="8">
    <location>
        <begin position="371"/>
        <end position="391"/>
    </location>
</feature>
<protein>
    <recommendedName>
        <fullName evidence="6">MFS-type drug efflux transporter P55</fullName>
    </recommendedName>
</protein>
<dbReference type="InterPro" id="IPR011701">
    <property type="entry name" value="MFS"/>
</dbReference>
<keyword evidence="11" id="KW-1185">Reference proteome</keyword>
<sequence>MSQKRPLPPSPRTPLLASPQTPLLNRETPQPSPTKAHPLEWKTIAAIISGTIASFVAAADSTITSTLSSTIATQFQSFAIISWLGAGYLIGLAATQPLTGKLSDIFGRKASFIFATMIFTLGNLTCGFSGSRNMTILGRVIAGVGGGGCTSIATFISSDNIPPRYRGIWHSVSIMAYTGGMGVGAVAGGVINDMIGWRWAFIAIAPISICAAIGVGAFLPQEEIKEDTSLRKQLRRIDYGGSITLVSSLALFLFFLNGEGHKSVALLPLGVLFLAMFIMFELRVSEPIIPLPLLRTPTLLAAYLCTGFMSMTMYTLMYYVPLYLQLRGHSTSQTGFLLLFEPIGGAIGSTTVGVITSATGKYSIPKVVQPFLIVLGSAGFVTLSMTTSSVLPPIYQFVYGFGYGGFLTTVLLASLSAVPHELQARSTSTLLTFRSVGSTIGLSVAGILFRTRLTDQTAGQPEQTQLSYLQFRNLHSTDNQESPQNAFMNALHGTFQLALAFAISGFICALRIKNYKLRSTLEDNEDTVV</sequence>
<dbReference type="Proteomes" id="UP001154252">
    <property type="component" value="Unassembled WGS sequence"/>
</dbReference>
<reference evidence="10" key="1">
    <citation type="submission" date="2021-07" db="EMBL/GenBank/DDBJ databases">
        <authorList>
            <person name="Branca A.L. A."/>
        </authorList>
    </citation>
    <scope>NUCLEOTIDE SEQUENCE</scope>
</reference>
<dbReference type="OrthoDB" id="6770063at2759"/>
<feature type="transmembrane region" description="Helical" evidence="8">
    <location>
        <begin position="336"/>
        <end position="359"/>
    </location>
</feature>
<evidence type="ECO:0000259" key="9">
    <source>
        <dbReference type="PROSITE" id="PS50850"/>
    </source>
</evidence>
<evidence type="ECO:0000256" key="2">
    <source>
        <dbReference type="ARBA" id="ARBA00022448"/>
    </source>
</evidence>
<feature type="region of interest" description="Disordered" evidence="7">
    <location>
        <begin position="1"/>
        <end position="36"/>
    </location>
</feature>
<feature type="compositionally biased region" description="Polar residues" evidence="7">
    <location>
        <begin position="20"/>
        <end position="29"/>
    </location>
</feature>
<feature type="transmembrane region" description="Helical" evidence="8">
    <location>
        <begin position="44"/>
        <end position="63"/>
    </location>
</feature>
<dbReference type="InterPro" id="IPR005829">
    <property type="entry name" value="Sugar_transporter_CS"/>
</dbReference>
<feature type="transmembrane region" description="Helical" evidence="8">
    <location>
        <begin position="110"/>
        <end position="130"/>
    </location>
</feature>
<evidence type="ECO:0000313" key="11">
    <source>
        <dbReference type="Proteomes" id="UP001154252"/>
    </source>
</evidence>
<dbReference type="EMBL" id="CAJVRC010000882">
    <property type="protein sequence ID" value="CAG8903467.1"/>
    <property type="molecule type" value="Genomic_DNA"/>
</dbReference>
<keyword evidence="3 8" id="KW-0812">Transmembrane</keyword>
<dbReference type="GO" id="GO:0012505">
    <property type="term" value="C:endomembrane system"/>
    <property type="evidence" value="ECO:0007669"/>
    <property type="project" value="UniProtKB-SubCell"/>
</dbReference>
<evidence type="ECO:0000256" key="8">
    <source>
        <dbReference type="SAM" id="Phobius"/>
    </source>
</evidence>
<evidence type="ECO:0000256" key="1">
    <source>
        <dbReference type="ARBA" id="ARBA00004127"/>
    </source>
</evidence>
<comment type="subcellular location">
    <subcellularLocation>
        <location evidence="1">Endomembrane system</location>
        <topology evidence="1">Multi-pass membrane protein</topology>
    </subcellularLocation>
</comment>
<feature type="transmembrane region" description="Helical" evidence="8">
    <location>
        <begin position="397"/>
        <end position="418"/>
    </location>
</feature>
<dbReference type="PROSITE" id="PS50850">
    <property type="entry name" value="MFS"/>
    <property type="match status" value="1"/>
</dbReference>
<dbReference type="Gene3D" id="1.20.1250.20">
    <property type="entry name" value="MFS general substrate transporter like domains"/>
    <property type="match status" value="1"/>
</dbReference>
<keyword evidence="5 8" id="KW-0472">Membrane</keyword>
<name>A0A9W4P4S1_9EURO</name>
<feature type="transmembrane region" description="Helical" evidence="8">
    <location>
        <begin position="239"/>
        <end position="257"/>
    </location>
</feature>
<feature type="transmembrane region" description="Helical" evidence="8">
    <location>
        <begin position="263"/>
        <end position="280"/>
    </location>
</feature>
<evidence type="ECO:0000256" key="5">
    <source>
        <dbReference type="ARBA" id="ARBA00023136"/>
    </source>
</evidence>
<dbReference type="PANTHER" id="PTHR23501:SF191">
    <property type="entry name" value="VACUOLAR BASIC AMINO ACID TRANSPORTER 4"/>
    <property type="match status" value="1"/>
</dbReference>
<dbReference type="PANTHER" id="PTHR23501">
    <property type="entry name" value="MAJOR FACILITATOR SUPERFAMILY"/>
    <property type="match status" value="1"/>
</dbReference>
<dbReference type="PROSITE" id="PS00216">
    <property type="entry name" value="SUGAR_TRANSPORT_1"/>
    <property type="match status" value="1"/>
</dbReference>
<feature type="transmembrane region" description="Helical" evidence="8">
    <location>
        <begin position="490"/>
        <end position="510"/>
    </location>
</feature>
<evidence type="ECO:0000256" key="4">
    <source>
        <dbReference type="ARBA" id="ARBA00022989"/>
    </source>
</evidence>
<evidence type="ECO:0000256" key="3">
    <source>
        <dbReference type="ARBA" id="ARBA00022692"/>
    </source>
</evidence>
<feature type="compositionally biased region" description="Pro residues" evidence="7">
    <location>
        <begin position="1"/>
        <end position="12"/>
    </location>
</feature>
<feature type="transmembrane region" description="Helical" evidence="8">
    <location>
        <begin position="136"/>
        <end position="156"/>
    </location>
</feature>
<dbReference type="InterPro" id="IPR036259">
    <property type="entry name" value="MFS_trans_sf"/>
</dbReference>
<gene>
    <name evidence="10" type="ORF">PEGY_LOCUS7296</name>
</gene>
<proteinExistence type="predicted"/>
<organism evidence="10 11">
    <name type="scientific">Penicillium egyptiacum</name>
    <dbReference type="NCBI Taxonomy" id="1303716"/>
    <lineage>
        <taxon>Eukaryota</taxon>
        <taxon>Fungi</taxon>
        <taxon>Dikarya</taxon>
        <taxon>Ascomycota</taxon>
        <taxon>Pezizomycotina</taxon>
        <taxon>Eurotiomycetes</taxon>
        <taxon>Eurotiomycetidae</taxon>
        <taxon>Eurotiales</taxon>
        <taxon>Aspergillaceae</taxon>
        <taxon>Penicillium</taxon>
    </lineage>
</organism>
<keyword evidence="4 8" id="KW-1133">Transmembrane helix</keyword>
<dbReference type="GO" id="GO:0000329">
    <property type="term" value="C:fungal-type vacuole membrane"/>
    <property type="evidence" value="ECO:0007669"/>
    <property type="project" value="TreeGrafter"/>
</dbReference>
<feature type="domain" description="Major facilitator superfamily (MFS) profile" evidence="9">
    <location>
        <begin position="46"/>
        <end position="517"/>
    </location>
</feature>
<dbReference type="GO" id="GO:0015174">
    <property type="term" value="F:basic amino acid transmembrane transporter activity"/>
    <property type="evidence" value="ECO:0007669"/>
    <property type="project" value="TreeGrafter"/>
</dbReference>
<comment type="caution">
    <text evidence="10">The sequence shown here is derived from an EMBL/GenBank/DDBJ whole genome shotgun (WGS) entry which is preliminary data.</text>
</comment>
<dbReference type="AlphaFoldDB" id="A0A9W4P4S1"/>
<evidence type="ECO:0000313" key="10">
    <source>
        <dbReference type="EMBL" id="CAG8903467.1"/>
    </source>
</evidence>
<dbReference type="Pfam" id="PF07690">
    <property type="entry name" value="MFS_1"/>
    <property type="match status" value="1"/>
</dbReference>
<dbReference type="InterPro" id="IPR020846">
    <property type="entry name" value="MFS_dom"/>
</dbReference>
<evidence type="ECO:0000256" key="7">
    <source>
        <dbReference type="SAM" id="MobiDB-lite"/>
    </source>
</evidence>
<dbReference type="SUPFAM" id="SSF103473">
    <property type="entry name" value="MFS general substrate transporter"/>
    <property type="match status" value="1"/>
</dbReference>
<feature type="transmembrane region" description="Helical" evidence="8">
    <location>
        <begin position="300"/>
        <end position="324"/>
    </location>
</feature>
<feature type="transmembrane region" description="Helical" evidence="8">
    <location>
        <begin position="168"/>
        <end position="191"/>
    </location>
</feature>
<evidence type="ECO:0000256" key="6">
    <source>
        <dbReference type="ARBA" id="ARBA00044273"/>
    </source>
</evidence>